<protein>
    <submittedName>
        <fullName evidence="6">Alpha/beta hydrolase</fullName>
    </submittedName>
</protein>
<feature type="domain" description="AB hydrolase-1" evidence="4">
    <location>
        <begin position="88"/>
        <end position="223"/>
    </location>
</feature>
<comment type="similarity">
    <text evidence="1">Belongs to the peptidase S33 family.</text>
</comment>
<feature type="domain" description="Peptidase S33 tripeptidyl aminopeptidase-like C-terminal" evidence="5">
    <location>
        <begin position="380"/>
        <end position="473"/>
    </location>
</feature>
<dbReference type="InterPro" id="IPR029058">
    <property type="entry name" value="AB_hydrolase_fold"/>
</dbReference>
<proteinExistence type="inferred from homology"/>
<evidence type="ECO:0000259" key="4">
    <source>
        <dbReference type="Pfam" id="PF00561"/>
    </source>
</evidence>
<feature type="chain" id="PRO_5034687241" evidence="3">
    <location>
        <begin position="23"/>
        <end position="490"/>
    </location>
</feature>
<dbReference type="RefSeq" id="WP_138622917.1">
    <property type="nucleotide sequence ID" value="NZ_SZVP01000008.1"/>
</dbReference>
<dbReference type="Pfam" id="PF08386">
    <property type="entry name" value="Abhydrolase_4"/>
    <property type="match status" value="1"/>
</dbReference>
<dbReference type="PRINTS" id="PR00793">
    <property type="entry name" value="PROAMNOPTASE"/>
</dbReference>
<dbReference type="Proteomes" id="UP000307702">
    <property type="component" value="Unassembled WGS sequence"/>
</dbReference>
<name>A0A8H2JL01_9GAMM</name>
<dbReference type="InterPro" id="IPR000073">
    <property type="entry name" value="AB_hydrolase_1"/>
</dbReference>
<evidence type="ECO:0000256" key="3">
    <source>
        <dbReference type="SAM" id="SignalP"/>
    </source>
</evidence>
<keyword evidence="3" id="KW-0732">Signal</keyword>
<dbReference type="InterPro" id="IPR013595">
    <property type="entry name" value="Pept_S33_TAP-like_C"/>
</dbReference>
<comment type="caution">
    <text evidence="6">The sequence shown here is derived from an EMBL/GenBank/DDBJ whole genome shotgun (WGS) entry which is preliminary data.</text>
</comment>
<dbReference type="Gene3D" id="3.40.50.1820">
    <property type="entry name" value="alpha/beta hydrolase"/>
    <property type="match status" value="2"/>
</dbReference>
<keyword evidence="7" id="KW-1185">Reference proteome</keyword>
<accession>A0A8H2JL01</accession>
<organism evidence="6 7">
    <name type="scientific">Colwellia ponticola</name>
    <dbReference type="NCBI Taxonomy" id="2304625"/>
    <lineage>
        <taxon>Bacteria</taxon>
        <taxon>Pseudomonadati</taxon>
        <taxon>Pseudomonadota</taxon>
        <taxon>Gammaproteobacteria</taxon>
        <taxon>Alteromonadales</taxon>
        <taxon>Colwelliaceae</taxon>
        <taxon>Colwellia</taxon>
    </lineage>
</organism>
<feature type="signal peptide" evidence="3">
    <location>
        <begin position="1"/>
        <end position="22"/>
    </location>
</feature>
<dbReference type="EMBL" id="SZVP01000008">
    <property type="protein sequence ID" value="TMM45079.1"/>
    <property type="molecule type" value="Genomic_DNA"/>
</dbReference>
<dbReference type="SUPFAM" id="SSF53474">
    <property type="entry name" value="alpha/beta-Hydrolases"/>
    <property type="match status" value="1"/>
</dbReference>
<dbReference type="GO" id="GO:0008233">
    <property type="term" value="F:peptidase activity"/>
    <property type="evidence" value="ECO:0007669"/>
    <property type="project" value="InterPro"/>
</dbReference>
<dbReference type="PANTHER" id="PTHR43798">
    <property type="entry name" value="MONOACYLGLYCEROL LIPASE"/>
    <property type="match status" value="1"/>
</dbReference>
<dbReference type="OrthoDB" id="4510475at2"/>
<sequence>MKVNWNKIITLAVLMLSTTVWASDASLLVEELPLEKLTLEDCHLGEIRSQVKCGKLVVPENYQQSEGTKIAINFAVLPAIDDSEYKTPLMFLAGGPGQAAVELATGLNRVFREVRKTRDIILVDQRGTGESSPLSCEFEAVDNVYSALPDALTPAEVTDCVKQFTGDVTQYNSENAIRDFDAIRAALGHKKLNIYGGSYGTRAGLVFMRMFPESLASVVLDSVGPIEVPIGLFGQSGARSFNLLLENCKNSAPCHKAFPNVAQEFQIVKARLAKEPVDMDILHPRLGTPTKLLIDDTKFTGNLRFQLYGMEGRSMVPLVIHQAFLGNYQPLIGLMARTEGEQLVYTGLLFNIVCNEDMPRVSAADKAADADNNFDGKDSQLAWDMVCPFFPQYRPSEDFYQRVTANIPTLILSGNLDPVTPPSNGEYSAKSLPNSHHIIIDNASHTVAMSTCASDIINQFLTSKAPGNLDESCLQNIPQERFMTSVNGIQ</sequence>
<evidence type="ECO:0000313" key="6">
    <source>
        <dbReference type="EMBL" id="TMM45079.1"/>
    </source>
</evidence>
<dbReference type="InterPro" id="IPR050266">
    <property type="entry name" value="AB_hydrolase_sf"/>
</dbReference>
<evidence type="ECO:0000256" key="2">
    <source>
        <dbReference type="ARBA" id="ARBA00022801"/>
    </source>
</evidence>
<dbReference type="InterPro" id="IPR002410">
    <property type="entry name" value="Peptidase_S33"/>
</dbReference>
<gene>
    <name evidence="6" type="ORF">FCS21_09930</name>
</gene>
<dbReference type="GO" id="GO:0016020">
    <property type="term" value="C:membrane"/>
    <property type="evidence" value="ECO:0007669"/>
    <property type="project" value="TreeGrafter"/>
</dbReference>
<keyword evidence="2 6" id="KW-0378">Hydrolase</keyword>
<reference evidence="6 7" key="1">
    <citation type="submission" date="2019-05" db="EMBL/GenBank/DDBJ databases">
        <title>Colwellia ponticola sp. nov., isolated from seawater.</title>
        <authorList>
            <person name="Yoon J.-H."/>
        </authorList>
    </citation>
    <scope>NUCLEOTIDE SEQUENCE [LARGE SCALE GENOMIC DNA]</scope>
    <source>
        <strain evidence="6 7">OISW-25</strain>
    </source>
</reference>
<dbReference type="GO" id="GO:0006508">
    <property type="term" value="P:proteolysis"/>
    <property type="evidence" value="ECO:0007669"/>
    <property type="project" value="InterPro"/>
</dbReference>
<evidence type="ECO:0000259" key="5">
    <source>
        <dbReference type="Pfam" id="PF08386"/>
    </source>
</evidence>
<dbReference type="AlphaFoldDB" id="A0A8H2JL01"/>
<dbReference type="PANTHER" id="PTHR43798:SF27">
    <property type="entry name" value="HYDROLASE ALPHA_BETA HYDROLASE FOLD FAMILY"/>
    <property type="match status" value="1"/>
</dbReference>
<evidence type="ECO:0000256" key="1">
    <source>
        <dbReference type="ARBA" id="ARBA00010088"/>
    </source>
</evidence>
<dbReference type="Pfam" id="PF00561">
    <property type="entry name" value="Abhydrolase_1"/>
    <property type="match status" value="1"/>
</dbReference>
<evidence type="ECO:0000313" key="7">
    <source>
        <dbReference type="Proteomes" id="UP000307702"/>
    </source>
</evidence>